<evidence type="ECO:0000256" key="3">
    <source>
        <dbReference type="ARBA" id="ARBA00022598"/>
    </source>
</evidence>
<evidence type="ECO:0000256" key="4">
    <source>
        <dbReference type="ARBA" id="ARBA00022741"/>
    </source>
</evidence>
<name>A0A090WBJ1_9FLAO</name>
<dbReference type="EC" id="6.1.1.3" evidence="2"/>
<dbReference type="PANTHER" id="PTHR11451">
    <property type="entry name" value="THREONINE-TRNA LIGASE"/>
    <property type="match status" value="1"/>
</dbReference>
<evidence type="ECO:0000256" key="8">
    <source>
        <dbReference type="ARBA" id="ARBA00031900"/>
    </source>
</evidence>
<dbReference type="SUPFAM" id="SSF55186">
    <property type="entry name" value="ThrRS/AlaRS common domain"/>
    <property type="match status" value="1"/>
</dbReference>
<comment type="catalytic activity">
    <reaction evidence="9">
        <text>tRNA(Thr) + L-threonine + ATP = L-threonyl-tRNA(Thr) + AMP + diphosphate + H(+)</text>
        <dbReference type="Rhea" id="RHEA:24624"/>
        <dbReference type="Rhea" id="RHEA-COMP:9670"/>
        <dbReference type="Rhea" id="RHEA-COMP:9704"/>
        <dbReference type="ChEBI" id="CHEBI:15378"/>
        <dbReference type="ChEBI" id="CHEBI:30616"/>
        <dbReference type="ChEBI" id="CHEBI:33019"/>
        <dbReference type="ChEBI" id="CHEBI:57926"/>
        <dbReference type="ChEBI" id="CHEBI:78442"/>
        <dbReference type="ChEBI" id="CHEBI:78534"/>
        <dbReference type="ChEBI" id="CHEBI:456215"/>
        <dbReference type="EC" id="6.1.1.3"/>
    </reaction>
</comment>
<evidence type="ECO:0000256" key="2">
    <source>
        <dbReference type="ARBA" id="ARBA00013163"/>
    </source>
</evidence>
<evidence type="ECO:0000256" key="9">
    <source>
        <dbReference type="ARBA" id="ARBA00049515"/>
    </source>
</evidence>
<protein>
    <recommendedName>
        <fullName evidence="2">threonine--tRNA ligase</fullName>
        <ecNumber evidence="2">6.1.1.3</ecNumber>
    </recommendedName>
    <alternativeName>
        <fullName evidence="8">Threonyl-tRNA synthetase</fullName>
    </alternativeName>
</protein>
<feature type="domain" description="TGS" evidence="10">
    <location>
        <begin position="1"/>
        <end position="51"/>
    </location>
</feature>
<evidence type="ECO:0000256" key="6">
    <source>
        <dbReference type="ARBA" id="ARBA00022917"/>
    </source>
</evidence>
<dbReference type="SUPFAM" id="SSF81271">
    <property type="entry name" value="TGS-like"/>
    <property type="match status" value="1"/>
</dbReference>
<keyword evidence="4" id="KW-0547">Nucleotide-binding</keyword>
<organism evidence="11 12">
    <name type="scientific">Jejuia pallidilutea</name>
    <dbReference type="NCBI Taxonomy" id="504487"/>
    <lineage>
        <taxon>Bacteria</taxon>
        <taxon>Pseudomonadati</taxon>
        <taxon>Bacteroidota</taxon>
        <taxon>Flavobacteriia</taxon>
        <taxon>Flavobacteriales</taxon>
        <taxon>Flavobacteriaceae</taxon>
        <taxon>Jejuia</taxon>
    </lineage>
</organism>
<dbReference type="InterPro" id="IPR004095">
    <property type="entry name" value="TGS"/>
</dbReference>
<dbReference type="FunFam" id="3.30.980.10:FF:000005">
    <property type="entry name" value="Threonyl-tRNA synthetase, mitochondrial"/>
    <property type="match status" value="1"/>
</dbReference>
<sequence>MKAFEKNVTPMDVAKSISEGLARNVISASFNGAKVETVTPLNTDGALVLYTWKDDEGKQAFWHSSAHVLAQAIEELYPGAKLTIGPAIENGFYYDVDFGTHSVSEKDFKTIENKMLEIARGKHDFKMRSVTKADALEFYKNNEFKTELIENLEDGSITFCDHSTFTDLCRGGTFRIPV</sequence>
<dbReference type="PANTHER" id="PTHR11451:SF44">
    <property type="entry name" value="THREONINE--TRNA LIGASE, CHLOROPLASTIC_MITOCHONDRIAL 2"/>
    <property type="match status" value="1"/>
</dbReference>
<dbReference type="Pfam" id="PF02824">
    <property type="entry name" value="TGS"/>
    <property type="match status" value="1"/>
</dbReference>
<dbReference type="EMBL" id="BBNS01000031">
    <property type="protein sequence ID" value="GAL72809.1"/>
    <property type="molecule type" value="Genomic_DNA"/>
</dbReference>
<comment type="similarity">
    <text evidence="1">Belongs to the class-II aminoacyl-tRNA synthetase family.</text>
</comment>
<evidence type="ECO:0000259" key="10">
    <source>
        <dbReference type="PROSITE" id="PS51880"/>
    </source>
</evidence>
<evidence type="ECO:0000256" key="1">
    <source>
        <dbReference type="ARBA" id="ARBA00008226"/>
    </source>
</evidence>
<evidence type="ECO:0000313" key="12">
    <source>
        <dbReference type="Proteomes" id="UP000029646"/>
    </source>
</evidence>
<dbReference type="InterPro" id="IPR012676">
    <property type="entry name" value="TGS-like"/>
</dbReference>
<comment type="caution">
    <text evidence="11">The sequence shown here is derived from an EMBL/GenBank/DDBJ whole genome shotgun (WGS) entry which is preliminary data.</text>
</comment>
<evidence type="ECO:0000256" key="5">
    <source>
        <dbReference type="ARBA" id="ARBA00022840"/>
    </source>
</evidence>
<dbReference type="Gene3D" id="3.30.980.10">
    <property type="entry name" value="Threonyl-trna Synthetase, Chain A, domain 2"/>
    <property type="match status" value="1"/>
</dbReference>
<keyword evidence="3 11" id="KW-0436">Ligase</keyword>
<dbReference type="GO" id="GO:0005524">
    <property type="term" value="F:ATP binding"/>
    <property type="evidence" value="ECO:0007669"/>
    <property type="project" value="UniProtKB-KW"/>
</dbReference>
<reference evidence="11 12" key="1">
    <citation type="journal article" date="2014" name="Genome Announc.">
        <title>Draft Genome Sequence of Marine Flavobacterium Jejuia pallidilutea Strain 11shimoA1 and Pigmentation Mutants.</title>
        <authorList>
            <person name="Takatani N."/>
            <person name="Nakanishi M."/>
            <person name="Meirelles P."/>
            <person name="Mino S."/>
            <person name="Suda W."/>
            <person name="Oshima K."/>
            <person name="Hattori M."/>
            <person name="Ohkuma M."/>
            <person name="Hosokawa M."/>
            <person name="Miyashita K."/>
            <person name="Thompson F.L."/>
            <person name="Niwa A."/>
            <person name="Sawabe T."/>
            <person name="Sawabe T."/>
        </authorList>
    </citation>
    <scope>NUCLEOTIDE SEQUENCE [LARGE SCALE GENOMIC DNA]</scope>
    <source>
        <strain evidence="12">JCM19302</strain>
    </source>
</reference>
<dbReference type="CDD" id="cd01667">
    <property type="entry name" value="TGS_ThrRS"/>
    <property type="match status" value="1"/>
</dbReference>
<keyword evidence="5" id="KW-0067">ATP-binding</keyword>
<evidence type="ECO:0000256" key="7">
    <source>
        <dbReference type="ARBA" id="ARBA00023146"/>
    </source>
</evidence>
<keyword evidence="7 11" id="KW-0030">Aminoacyl-tRNA synthetase</keyword>
<gene>
    <name evidence="11" type="ORF">JCM19302_1386</name>
</gene>
<dbReference type="PROSITE" id="PS51880">
    <property type="entry name" value="TGS"/>
    <property type="match status" value="1"/>
</dbReference>
<evidence type="ECO:0000313" key="11">
    <source>
        <dbReference type="EMBL" id="GAL72809.1"/>
    </source>
</evidence>
<accession>A0A090WBJ1</accession>
<keyword evidence="6" id="KW-0648">Protein biosynthesis</keyword>
<dbReference type="AlphaFoldDB" id="A0A090WBJ1"/>
<dbReference type="GO" id="GO:0006435">
    <property type="term" value="P:threonyl-tRNA aminoacylation"/>
    <property type="evidence" value="ECO:0007669"/>
    <property type="project" value="TreeGrafter"/>
</dbReference>
<dbReference type="Gene3D" id="3.10.20.30">
    <property type="match status" value="1"/>
</dbReference>
<proteinExistence type="inferred from homology"/>
<dbReference type="InterPro" id="IPR018163">
    <property type="entry name" value="Thr/Ala-tRNA-synth_IIc_edit"/>
</dbReference>
<dbReference type="GO" id="GO:0004829">
    <property type="term" value="F:threonine-tRNA ligase activity"/>
    <property type="evidence" value="ECO:0007669"/>
    <property type="project" value="UniProtKB-EC"/>
</dbReference>
<dbReference type="InterPro" id="IPR012675">
    <property type="entry name" value="Beta-grasp_dom_sf"/>
</dbReference>
<dbReference type="Proteomes" id="UP000029646">
    <property type="component" value="Unassembled WGS sequence"/>
</dbReference>